<sequence length="77" mass="9145">METVQLKIEKSKIYSYLHILDEREQDVIRNRFGLSGGKEKTQREIAKELGISRSYVSRIEKRALIKLFHEFYRVGSQ</sequence>
<dbReference type="PROSITE" id="PS50943">
    <property type="entry name" value="HTH_CROC1"/>
    <property type="match status" value="1"/>
</dbReference>
<dbReference type="NCBIfam" id="TIGR02937">
    <property type="entry name" value="sigma70-ECF"/>
    <property type="match status" value="1"/>
</dbReference>
<dbReference type="InterPro" id="IPR014284">
    <property type="entry name" value="RNA_pol_sigma-70_dom"/>
</dbReference>
<dbReference type="Pfam" id="PF04545">
    <property type="entry name" value="Sigma70_r4"/>
    <property type="match status" value="1"/>
</dbReference>
<organism evidence="3 4">
    <name type="scientific">Kroppenstedtia guangzhouensis</name>
    <dbReference type="NCBI Taxonomy" id="1274356"/>
    <lineage>
        <taxon>Bacteria</taxon>
        <taxon>Bacillati</taxon>
        <taxon>Bacillota</taxon>
        <taxon>Bacilli</taxon>
        <taxon>Bacillales</taxon>
        <taxon>Thermoactinomycetaceae</taxon>
        <taxon>Kroppenstedtia</taxon>
    </lineage>
</organism>
<reference evidence="4" key="1">
    <citation type="journal article" date="2019" name="Int. J. Syst. Evol. Microbiol.">
        <title>The Global Catalogue of Microorganisms (GCM) 10K type strain sequencing project: providing services to taxonomists for standard genome sequencing and annotation.</title>
        <authorList>
            <consortium name="The Broad Institute Genomics Platform"/>
            <consortium name="The Broad Institute Genome Sequencing Center for Infectious Disease"/>
            <person name="Wu L."/>
            <person name="Ma J."/>
        </authorList>
    </citation>
    <scope>NUCLEOTIDE SEQUENCE [LARGE SCALE GENOMIC DNA]</scope>
    <source>
        <strain evidence="4">CGMCC 1.12404</strain>
    </source>
</reference>
<evidence type="ECO:0000313" key="3">
    <source>
        <dbReference type="EMBL" id="GGA37339.1"/>
    </source>
</evidence>
<dbReference type="Gene3D" id="1.10.10.10">
    <property type="entry name" value="Winged helix-like DNA-binding domain superfamily/Winged helix DNA-binding domain"/>
    <property type="match status" value="1"/>
</dbReference>
<dbReference type="InterPro" id="IPR013324">
    <property type="entry name" value="RNA_pol_sigma_r3/r4-like"/>
</dbReference>
<dbReference type="SUPFAM" id="SSF88659">
    <property type="entry name" value="Sigma3 and sigma4 domains of RNA polymerase sigma factors"/>
    <property type="match status" value="1"/>
</dbReference>
<dbReference type="RefSeq" id="WP_229735886.1">
    <property type="nucleotide sequence ID" value="NZ_BMEX01000002.1"/>
</dbReference>
<dbReference type="EMBL" id="BMEX01000002">
    <property type="protein sequence ID" value="GGA37339.1"/>
    <property type="molecule type" value="Genomic_DNA"/>
</dbReference>
<comment type="caution">
    <text evidence="3">The sequence shown here is derived from an EMBL/GenBank/DDBJ whole genome shotgun (WGS) entry which is preliminary data.</text>
</comment>
<dbReference type="PANTHER" id="PTHR30376">
    <property type="entry name" value="SIGMA FACTOR RPOH HEAT SHOCK RELATED"/>
    <property type="match status" value="1"/>
</dbReference>
<feature type="domain" description="HTH cro/C1-type" evidence="2">
    <location>
        <begin position="41"/>
        <end position="61"/>
    </location>
</feature>
<dbReference type="InterPro" id="IPR001387">
    <property type="entry name" value="Cro/C1-type_HTH"/>
</dbReference>
<evidence type="ECO:0000313" key="4">
    <source>
        <dbReference type="Proteomes" id="UP000617979"/>
    </source>
</evidence>
<dbReference type="InterPro" id="IPR050813">
    <property type="entry name" value="Sigma-70_Factor"/>
</dbReference>
<dbReference type="CDD" id="cd06171">
    <property type="entry name" value="Sigma70_r4"/>
    <property type="match status" value="1"/>
</dbReference>
<dbReference type="PANTHER" id="PTHR30376:SF3">
    <property type="entry name" value="RNA POLYMERASE SIGMA FACTOR RPOH"/>
    <property type="match status" value="1"/>
</dbReference>
<dbReference type="InterPro" id="IPR000943">
    <property type="entry name" value="RNA_pol_sigma70"/>
</dbReference>
<keyword evidence="4" id="KW-1185">Reference proteome</keyword>
<dbReference type="PROSITE" id="PS00716">
    <property type="entry name" value="SIGMA70_2"/>
    <property type="match status" value="1"/>
</dbReference>
<protein>
    <recommendedName>
        <fullName evidence="2">HTH cro/C1-type domain-containing protein</fullName>
    </recommendedName>
</protein>
<gene>
    <name evidence="3" type="ORF">GCM10007416_07810</name>
</gene>
<accession>A0ABQ1G5P0</accession>
<dbReference type="Proteomes" id="UP000617979">
    <property type="component" value="Unassembled WGS sequence"/>
</dbReference>
<evidence type="ECO:0000259" key="2">
    <source>
        <dbReference type="PROSITE" id="PS50943"/>
    </source>
</evidence>
<dbReference type="PRINTS" id="PR00046">
    <property type="entry name" value="SIGMA70FCT"/>
</dbReference>
<name>A0ABQ1G5P0_9BACL</name>
<dbReference type="InterPro" id="IPR036388">
    <property type="entry name" value="WH-like_DNA-bd_sf"/>
</dbReference>
<comment type="similarity">
    <text evidence="1">Belongs to the sigma-70 factor family.</text>
</comment>
<proteinExistence type="inferred from homology"/>
<dbReference type="InterPro" id="IPR007630">
    <property type="entry name" value="RNA_pol_sigma70_r4"/>
</dbReference>
<evidence type="ECO:0000256" key="1">
    <source>
        <dbReference type="ARBA" id="ARBA00007788"/>
    </source>
</evidence>